<accession>A0ABN2Y642</accession>
<comment type="caution">
    <text evidence="1">The sequence shown here is derived from an EMBL/GenBank/DDBJ whole genome shotgun (WGS) entry which is preliminary data.</text>
</comment>
<name>A0ABN2Y642_9ACTN</name>
<sequence>MGYYVVHQFYCIDLPDTPYNLARTHELWDYVNAEEGAKVEVFKNLISIDGAPRPPTPDSPRARPWTLRQAMEEMEALKAKYRARWESEQHEATAKASED</sequence>
<dbReference type="Proteomes" id="UP001501020">
    <property type="component" value="Unassembled WGS sequence"/>
</dbReference>
<reference evidence="1 2" key="1">
    <citation type="journal article" date="2019" name="Int. J. Syst. Evol. Microbiol.">
        <title>The Global Catalogue of Microorganisms (GCM) 10K type strain sequencing project: providing services to taxonomists for standard genome sequencing and annotation.</title>
        <authorList>
            <consortium name="The Broad Institute Genomics Platform"/>
            <consortium name="The Broad Institute Genome Sequencing Center for Infectious Disease"/>
            <person name="Wu L."/>
            <person name="Ma J."/>
        </authorList>
    </citation>
    <scope>NUCLEOTIDE SEQUENCE [LARGE SCALE GENOMIC DNA]</scope>
    <source>
        <strain evidence="1 2">JCM 13850</strain>
    </source>
</reference>
<proteinExistence type="predicted"/>
<protein>
    <submittedName>
        <fullName evidence="1">Uncharacterized protein</fullName>
    </submittedName>
</protein>
<evidence type="ECO:0000313" key="2">
    <source>
        <dbReference type="Proteomes" id="UP001501020"/>
    </source>
</evidence>
<dbReference type="RefSeq" id="WP_344261577.1">
    <property type="nucleotide sequence ID" value="NZ_BAAAMR010000004.1"/>
</dbReference>
<gene>
    <name evidence="1" type="ORF">GCM10009727_08280</name>
</gene>
<organism evidence="1 2">
    <name type="scientific">Actinomadura napierensis</name>
    <dbReference type="NCBI Taxonomy" id="267854"/>
    <lineage>
        <taxon>Bacteria</taxon>
        <taxon>Bacillati</taxon>
        <taxon>Actinomycetota</taxon>
        <taxon>Actinomycetes</taxon>
        <taxon>Streptosporangiales</taxon>
        <taxon>Thermomonosporaceae</taxon>
        <taxon>Actinomadura</taxon>
    </lineage>
</organism>
<evidence type="ECO:0000313" key="1">
    <source>
        <dbReference type="EMBL" id="GAA2122328.1"/>
    </source>
</evidence>
<keyword evidence="2" id="KW-1185">Reference proteome</keyword>
<dbReference type="EMBL" id="BAAAMR010000004">
    <property type="protein sequence ID" value="GAA2122328.1"/>
    <property type="molecule type" value="Genomic_DNA"/>
</dbReference>